<dbReference type="GO" id="GO:0031145">
    <property type="term" value="P:anaphase-promoting complex-dependent catabolic process"/>
    <property type="evidence" value="ECO:0007669"/>
    <property type="project" value="TreeGrafter"/>
</dbReference>
<dbReference type="EMBL" id="JAUESC010000004">
    <property type="protein sequence ID" value="KAK0595579.1"/>
    <property type="molecule type" value="Genomic_DNA"/>
</dbReference>
<evidence type="ECO:0000256" key="1">
    <source>
        <dbReference type="ARBA" id="ARBA00022574"/>
    </source>
</evidence>
<proteinExistence type="predicted"/>
<keyword evidence="7" id="KW-1185">Reference proteome</keyword>
<evidence type="ECO:0000256" key="2">
    <source>
        <dbReference type="ARBA" id="ARBA00022618"/>
    </source>
</evidence>
<dbReference type="AlphaFoldDB" id="A0AA39SP73"/>
<dbReference type="InterPro" id="IPR033010">
    <property type="entry name" value="Cdc20/Fizzy"/>
</dbReference>
<dbReference type="Proteomes" id="UP001168877">
    <property type="component" value="Unassembled WGS sequence"/>
</dbReference>
<dbReference type="PANTHER" id="PTHR19918">
    <property type="entry name" value="CELL DIVISION CYCLE 20 CDC20 FIZZY -RELATED"/>
    <property type="match status" value="1"/>
</dbReference>
<sequence>MKGGRAESETCAHVRCAWAHGADFRIAAKLLAWTAGNASPLRADQLCARQGRREEVWGPRRETVDTVQQQPVGKGTPVGVSEAAGLCGNKGSENVLISSAQEALGMGDDQVLEGGLNEHCGTNVVFELNDGENPMQMVRPREPLNGELSEAMHANNINVLKEASGIINSGVAYSLDTSGETRTLEATDVHQKKGNWKRRAREEKEDCLEVVKKGWFAVHSGSCVQRVVEKLGAVSTSLKKWNGLNKRQLKDNIEVKKRELAAMSASRRVDWGLQQKLELELDELLRSQMGVEEYLGVCEIDSTDEGTLCLDFEIDSCFGMSSPSRKAYRRQLAEIFNVNRSRILAFKNKPPTPVELILQSHSKPTCSPLLHHSTDALFLRNLRKYFYLRDPWDPSDDATSELVTVDDELVTSVSWAPDGHHIAVGWNILKYKYGIPLLIGRLRTLKGGHRSGGNNHILTTGGMDGNVINNDIRVRDHVNM</sequence>
<evidence type="ECO:0000313" key="7">
    <source>
        <dbReference type="Proteomes" id="UP001168877"/>
    </source>
</evidence>
<dbReference type="GO" id="GO:0005680">
    <property type="term" value="C:anaphase-promoting complex"/>
    <property type="evidence" value="ECO:0007669"/>
    <property type="project" value="TreeGrafter"/>
</dbReference>
<evidence type="ECO:0000256" key="4">
    <source>
        <dbReference type="ARBA" id="ARBA00022776"/>
    </source>
</evidence>
<dbReference type="GO" id="GO:0010997">
    <property type="term" value="F:anaphase-promoting complex binding"/>
    <property type="evidence" value="ECO:0007669"/>
    <property type="project" value="InterPro"/>
</dbReference>
<comment type="caution">
    <text evidence="6">The sequence shown here is derived from an EMBL/GenBank/DDBJ whole genome shotgun (WGS) entry which is preliminary data.</text>
</comment>
<evidence type="ECO:0000313" key="6">
    <source>
        <dbReference type="EMBL" id="KAK0595579.1"/>
    </source>
</evidence>
<dbReference type="InterPro" id="IPR015943">
    <property type="entry name" value="WD40/YVTN_repeat-like_dom_sf"/>
</dbReference>
<reference evidence="6" key="2">
    <citation type="submission" date="2023-06" db="EMBL/GenBank/DDBJ databases">
        <authorList>
            <person name="Swenson N.G."/>
            <person name="Wegrzyn J.L."/>
            <person name="Mcevoy S.L."/>
        </authorList>
    </citation>
    <scope>NUCLEOTIDE SEQUENCE</scope>
    <source>
        <strain evidence="6">NS2018</strain>
        <tissue evidence="6">Leaf</tissue>
    </source>
</reference>
<dbReference type="PANTHER" id="PTHR19918:SF8">
    <property type="entry name" value="FI02843P"/>
    <property type="match status" value="1"/>
</dbReference>
<keyword evidence="5" id="KW-0131">Cell cycle</keyword>
<keyword evidence="1" id="KW-0853">WD repeat</keyword>
<dbReference type="Gene3D" id="2.130.10.10">
    <property type="entry name" value="YVTN repeat-like/Quinoprotein amine dehydrogenase"/>
    <property type="match status" value="1"/>
</dbReference>
<gene>
    <name evidence="6" type="ORF">LWI29_008042</name>
</gene>
<keyword evidence="2" id="KW-0132">Cell division</keyword>
<evidence type="ECO:0000256" key="5">
    <source>
        <dbReference type="ARBA" id="ARBA00023306"/>
    </source>
</evidence>
<protein>
    <submittedName>
        <fullName evidence="6">Uncharacterized protein</fullName>
    </submittedName>
</protein>
<accession>A0AA39SP73</accession>
<organism evidence="6 7">
    <name type="scientific">Acer saccharum</name>
    <name type="common">Sugar maple</name>
    <dbReference type="NCBI Taxonomy" id="4024"/>
    <lineage>
        <taxon>Eukaryota</taxon>
        <taxon>Viridiplantae</taxon>
        <taxon>Streptophyta</taxon>
        <taxon>Embryophyta</taxon>
        <taxon>Tracheophyta</taxon>
        <taxon>Spermatophyta</taxon>
        <taxon>Magnoliopsida</taxon>
        <taxon>eudicotyledons</taxon>
        <taxon>Gunneridae</taxon>
        <taxon>Pentapetalae</taxon>
        <taxon>rosids</taxon>
        <taxon>malvids</taxon>
        <taxon>Sapindales</taxon>
        <taxon>Sapindaceae</taxon>
        <taxon>Hippocastanoideae</taxon>
        <taxon>Acereae</taxon>
        <taxon>Acer</taxon>
    </lineage>
</organism>
<dbReference type="GO" id="GO:1905786">
    <property type="term" value="P:positive regulation of anaphase-promoting complex-dependent catabolic process"/>
    <property type="evidence" value="ECO:0007669"/>
    <property type="project" value="TreeGrafter"/>
</dbReference>
<keyword evidence="4" id="KW-0498">Mitosis</keyword>
<evidence type="ECO:0000256" key="3">
    <source>
        <dbReference type="ARBA" id="ARBA00022737"/>
    </source>
</evidence>
<keyword evidence="3" id="KW-0677">Repeat</keyword>
<dbReference type="GO" id="GO:0051301">
    <property type="term" value="P:cell division"/>
    <property type="evidence" value="ECO:0007669"/>
    <property type="project" value="UniProtKB-KW"/>
</dbReference>
<reference evidence="6" key="1">
    <citation type="journal article" date="2022" name="Plant J.">
        <title>Strategies of tolerance reflected in two North American maple genomes.</title>
        <authorList>
            <person name="McEvoy S.L."/>
            <person name="Sezen U.U."/>
            <person name="Trouern-Trend A."/>
            <person name="McMahon S.M."/>
            <person name="Schaberg P.G."/>
            <person name="Yang J."/>
            <person name="Wegrzyn J.L."/>
            <person name="Swenson N.G."/>
        </authorList>
    </citation>
    <scope>NUCLEOTIDE SEQUENCE</scope>
    <source>
        <strain evidence="6">NS2018</strain>
    </source>
</reference>
<dbReference type="GO" id="GO:1990757">
    <property type="term" value="F:ubiquitin ligase activator activity"/>
    <property type="evidence" value="ECO:0007669"/>
    <property type="project" value="TreeGrafter"/>
</dbReference>
<name>A0AA39SP73_ACESA</name>